<evidence type="ECO:0000256" key="4">
    <source>
        <dbReference type="ARBA" id="ARBA00022692"/>
    </source>
</evidence>
<dbReference type="AlphaFoldDB" id="A0A670HQK6"/>
<feature type="region of interest" description="Disordered" evidence="17">
    <location>
        <begin position="1"/>
        <end position="67"/>
    </location>
</feature>
<dbReference type="PROSITE" id="PS51296">
    <property type="entry name" value="RIESKE"/>
    <property type="match status" value="1"/>
</dbReference>
<dbReference type="OMA" id="TYFGPAY"/>
<feature type="domain" description="Rieske" evidence="18">
    <location>
        <begin position="181"/>
        <end position="284"/>
    </location>
</feature>
<evidence type="ECO:0000256" key="12">
    <source>
        <dbReference type="ARBA" id="ARBA00025712"/>
    </source>
</evidence>
<dbReference type="Ensembl" id="ENSPMRT00000001947.1">
    <property type="protein sequence ID" value="ENSPMRP00000001831.1"/>
    <property type="gene ID" value="ENSPMRG00000001351.1"/>
</dbReference>
<dbReference type="InterPro" id="IPR045605">
    <property type="entry name" value="KshA-like_C"/>
</dbReference>
<evidence type="ECO:0000256" key="7">
    <source>
        <dbReference type="ARBA" id="ARBA00022989"/>
    </source>
</evidence>
<evidence type="ECO:0000256" key="14">
    <source>
        <dbReference type="ARBA" id="ARBA00026095"/>
    </source>
</evidence>
<proteinExistence type="inferred from homology"/>
<comment type="pathway">
    <text evidence="3">Hormone biosynthesis.</text>
</comment>
<dbReference type="Pfam" id="PF19298">
    <property type="entry name" value="KshA_C"/>
    <property type="match status" value="1"/>
</dbReference>
<reference evidence="19" key="3">
    <citation type="submission" date="2025-09" db="UniProtKB">
        <authorList>
            <consortium name="Ensembl"/>
        </authorList>
    </citation>
    <scope>IDENTIFICATION</scope>
</reference>
<keyword evidence="9" id="KW-0408">Iron</keyword>
<comment type="similarity">
    <text evidence="13">Belongs to the cholesterol 7-desaturase family.</text>
</comment>
<evidence type="ECO:0000256" key="8">
    <source>
        <dbReference type="ARBA" id="ARBA00023002"/>
    </source>
</evidence>
<dbReference type="UniPathway" id="UPA01020"/>
<keyword evidence="5" id="KW-0001">2Fe-2S</keyword>
<dbReference type="GeneTree" id="ENSGT00390000016856"/>
<dbReference type="PANTHER" id="PTHR21266">
    <property type="entry name" value="IRON-SULFUR DOMAIN CONTAINING PROTEIN"/>
    <property type="match status" value="1"/>
</dbReference>
<keyword evidence="7" id="KW-1133">Transmembrane helix</keyword>
<name>A0A670HQK6_PODMU</name>
<reference evidence="19 20" key="1">
    <citation type="journal article" date="2019" name="Proc. Natl. Acad. Sci. U.S.A.">
        <title>Regulatory changes in pterin and carotenoid genes underlie balanced color polymorphisms in the wall lizard.</title>
        <authorList>
            <person name="Andrade P."/>
            <person name="Pinho C."/>
            <person name="Perez I de Lanuza G."/>
            <person name="Afonso S."/>
            <person name="Brejcha J."/>
            <person name="Rubin C.J."/>
            <person name="Wallerman O."/>
            <person name="Pereira P."/>
            <person name="Sabatino S.J."/>
            <person name="Bellati A."/>
            <person name="Pellitteri-Rosa D."/>
            <person name="Bosakova Z."/>
            <person name="Bunikis I."/>
            <person name="Carretero M.A."/>
            <person name="Feiner N."/>
            <person name="Marsik P."/>
            <person name="Pauperio F."/>
            <person name="Salvi D."/>
            <person name="Soler L."/>
            <person name="While G.M."/>
            <person name="Uller T."/>
            <person name="Font E."/>
            <person name="Andersson L."/>
            <person name="Carneiro M."/>
        </authorList>
    </citation>
    <scope>NUCLEOTIDE SEQUENCE</scope>
</reference>
<dbReference type="PANTHER" id="PTHR21266:SF32">
    <property type="entry name" value="CHOLESTEROL 7-DESATURASE NVD"/>
    <property type="match status" value="1"/>
</dbReference>
<evidence type="ECO:0000313" key="20">
    <source>
        <dbReference type="Proteomes" id="UP000472272"/>
    </source>
</evidence>
<dbReference type="Pfam" id="PF00355">
    <property type="entry name" value="Rieske"/>
    <property type="match status" value="1"/>
</dbReference>
<dbReference type="InterPro" id="IPR050584">
    <property type="entry name" value="Cholesterol_7-desaturase"/>
</dbReference>
<evidence type="ECO:0000256" key="17">
    <source>
        <dbReference type="SAM" id="MobiDB-lite"/>
    </source>
</evidence>
<keyword evidence="11" id="KW-0472">Membrane</keyword>
<dbReference type="GO" id="GO:0046872">
    <property type="term" value="F:metal ion binding"/>
    <property type="evidence" value="ECO:0007669"/>
    <property type="project" value="UniProtKB-KW"/>
</dbReference>
<evidence type="ECO:0000256" key="10">
    <source>
        <dbReference type="ARBA" id="ARBA00023014"/>
    </source>
</evidence>
<evidence type="ECO:0000259" key="18">
    <source>
        <dbReference type="PROSITE" id="PS51296"/>
    </source>
</evidence>
<dbReference type="GO" id="GO:0016020">
    <property type="term" value="C:membrane"/>
    <property type="evidence" value="ECO:0007669"/>
    <property type="project" value="UniProtKB-SubCell"/>
</dbReference>
<dbReference type="GO" id="GO:0170056">
    <property type="term" value="F:cholesterol 7-desaturase [NAD(P)H] activity"/>
    <property type="evidence" value="ECO:0007669"/>
    <property type="project" value="UniProtKB-EC"/>
</dbReference>
<dbReference type="Gene3D" id="3.90.380.10">
    <property type="entry name" value="Naphthalene 1,2-dioxygenase Alpha Subunit, Chain A, domain 1"/>
    <property type="match status" value="1"/>
</dbReference>
<evidence type="ECO:0000256" key="6">
    <source>
        <dbReference type="ARBA" id="ARBA00022723"/>
    </source>
</evidence>
<evidence type="ECO:0000313" key="19">
    <source>
        <dbReference type="Ensembl" id="ENSPMRP00000001831.1"/>
    </source>
</evidence>
<dbReference type="EC" id="1.14.19.21" evidence="14"/>
<protein>
    <recommendedName>
        <fullName evidence="14">cholesterol 7-desaturase</fullName>
        <ecNumber evidence="14">1.14.19.21</ecNumber>
    </recommendedName>
</protein>
<keyword evidence="6" id="KW-0479">Metal-binding</keyword>
<keyword evidence="10" id="KW-0411">Iron-sulfur</keyword>
<dbReference type="InterPro" id="IPR036922">
    <property type="entry name" value="Rieske_2Fe-2S_sf"/>
</dbReference>
<evidence type="ECO:0000256" key="3">
    <source>
        <dbReference type="ARBA" id="ARBA00004972"/>
    </source>
</evidence>
<keyword evidence="4" id="KW-0812">Transmembrane</keyword>
<comment type="catalytic activity">
    <reaction evidence="16">
        <text>cholesterol + NADPH + O2 + H(+) = 7-dehydrocholesterol + NADP(+) + 2 H2O</text>
        <dbReference type="Rhea" id="RHEA:45024"/>
        <dbReference type="ChEBI" id="CHEBI:15377"/>
        <dbReference type="ChEBI" id="CHEBI:15378"/>
        <dbReference type="ChEBI" id="CHEBI:15379"/>
        <dbReference type="ChEBI" id="CHEBI:16113"/>
        <dbReference type="ChEBI" id="CHEBI:17759"/>
        <dbReference type="ChEBI" id="CHEBI:57783"/>
        <dbReference type="ChEBI" id="CHEBI:58349"/>
        <dbReference type="EC" id="1.14.19.21"/>
    </reaction>
    <physiologicalReaction direction="left-to-right" evidence="16">
        <dbReference type="Rhea" id="RHEA:45025"/>
    </physiologicalReaction>
</comment>
<dbReference type="Gene3D" id="2.102.10.10">
    <property type="entry name" value="Rieske [2Fe-2S] iron-sulphur domain"/>
    <property type="match status" value="1"/>
</dbReference>
<keyword evidence="8" id="KW-0560">Oxidoreductase</keyword>
<dbReference type="SUPFAM" id="SSF50022">
    <property type="entry name" value="ISP domain"/>
    <property type="match status" value="1"/>
</dbReference>
<dbReference type="GO" id="GO:0051537">
    <property type="term" value="F:2 iron, 2 sulfur cluster binding"/>
    <property type="evidence" value="ECO:0007669"/>
    <property type="project" value="UniProtKB-KW"/>
</dbReference>
<dbReference type="GO" id="GO:0008203">
    <property type="term" value="P:cholesterol metabolic process"/>
    <property type="evidence" value="ECO:0007669"/>
    <property type="project" value="InterPro"/>
</dbReference>
<dbReference type="SUPFAM" id="SSF55961">
    <property type="entry name" value="Bet v1-like"/>
    <property type="match status" value="1"/>
</dbReference>
<comment type="cofactor">
    <cofactor evidence="1">
        <name>Fe cation</name>
        <dbReference type="ChEBI" id="CHEBI:24875"/>
    </cofactor>
</comment>
<reference evidence="19" key="2">
    <citation type="submission" date="2025-08" db="UniProtKB">
        <authorList>
            <consortium name="Ensembl"/>
        </authorList>
    </citation>
    <scope>IDENTIFICATION</scope>
</reference>
<keyword evidence="20" id="KW-1185">Reference proteome</keyword>
<evidence type="ECO:0000256" key="9">
    <source>
        <dbReference type="ARBA" id="ARBA00023004"/>
    </source>
</evidence>
<dbReference type="InterPro" id="IPR017941">
    <property type="entry name" value="Rieske_2Fe-2S"/>
</dbReference>
<evidence type="ECO:0000256" key="5">
    <source>
        <dbReference type="ARBA" id="ARBA00022714"/>
    </source>
</evidence>
<evidence type="ECO:0000256" key="11">
    <source>
        <dbReference type="ARBA" id="ARBA00023136"/>
    </source>
</evidence>
<accession>A0A670HQK6</accession>
<comment type="subcellular location">
    <subcellularLocation>
        <location evidence="2">Membrane</location>
    </subcellularLocation>
</comment>
<sequence length="517" mass="57958">MTLGSLPRPTIPGVSLANLQSQMPPPGETGRRGSLAFRNSPPKRRHSKGAQSPSGAPGGCTRGSNFQPNPLGWAGLGGVGLPPAGAHKRSGRAAGRSRWGAMALREWLLWALPSADPGAWIVLLGVLLLSWLALRPLRLLRGPDEVGYAGEAGCSRAEAARRARRSRRIGQLPPVYPNGWFRLLDSAQLARGEVRNVAALGEQFAVFRNSDGKVCVVDAYCPHLGANLGIGGQVVGSCIECPFHGWQFDGESGKCVRIPYAEKVPEFAKIKVWPSCEVSDMILVWYHCDGIDPTWRVPDREEFLPRPCPFRGLTEHFVNVHIEEIPENGADTAHLSFLHRHAFLSGADLRYMHSPFWTFFRHHWQADWHPDPEPNAHCSRLQLKHNITLFGKHFSFMDLRVSAWQVGPSLVFLVLRFPLLGQGIIVQSVTPVQPLMQQVIHRIYFQKNVPAFIAKMVLRAECSQFERDVMIWNHKQYLSKPLLVKEDGAIQRHRRWFSQFYGEKSPKITSQKESLDW</sequence>
<dbReference type="Proteomes" id="UP000472272">
    <property type="component" value="Chromosome 2"/>
</dbReference>
<comment type="pathway">
    <text evidence="12">Steroid hormone biosynthesis; dafachronic acid biosynthesis.</text>
</comment>
<evidence type="ECO:0000256" key="15">
    <source>
        <dbReference type="ARBA" id="ARBA00047853"/>
    </source>
</evidence>
<comment type="catalytic activity">
    <reaction evidence="15">
        <text>cholesterol + NADH + O2 + H(+) = 7-dehydrocholesterol + NAD(+) + 2 H2O</text>
        <dbReference type="Rhea" id="RHEA:51644"/>
        <dbReference type="ChEBI" id="CHEBI:15377"/>
        <dbReference type="ChEBI" id="CHEBI:15378"/>
        <dbReference type="ChEBI" id="CHEBI:15379"/>
        <dbReference type="ChEBI" id="CHEBI:16113"/>
        <dbReference type="ChEBI" id="CHEBI:17759"/>
        <dbReference type="ChEBI" id="CHEBI:57540"/>
        <dbReference type="ChEBI" id="CHEBI:57945"/>
        <dbReference type="EC" id="1.14.19.21"/>
    </reaction>
    <physiologicalReaction direction="left-to-right" evidence="15">
        <dbReference type="Rhea" id="RHEA:51645"/>
    </physiologicalReaction>
</comment>
<organism evidence="19 20">
    <name type="scientific">Podarcis muralis</name>
    <name type="common">Wall lizard</name>
    <name type="synonym">Lacerta muralis</name>
    <dbReference type="NCBI Taxonomy" id="64176"/>
    <lineage>
        <taxon>Eukaryota</taxon>
        <taxon>Metazoa</taxon>
        <taxon>Chordata</taxon>
        <taxon>Craniata</taxon>
        <taxon>Vertebrata</taxon>
        <taxon>Euteleostomi</taxon>
        <taxon>Lepidosauria</taxon>
        <taxon>Squamata</taxon>
        <taxon>Bifurcata</taxon>
        <taxon>Unidentata</taxon>
        <taxon>Episquamata</taxon>
        <taxon>Laterata</taxon>
        <taxon>Lacertibaenia</taxon>
        <taxon>Lacertidae</taxon>
        <taxon>Podarcis</taxon>
    </lineage>
</organism>
<evidence type="ECO:0000256" key="16">
    <source>
        <dbReference type="ARBA" id="ARBA00049548"/>
    </source>
</evidence>
<evidence type="ECO:0000256" key="1">
    <source>
        <dbReference type="ARBA" id="ARBA00001962"/>
    </source>
</evidence>
<evidence type="ECO:0000256" key="13">
    <source>
        <dbReference type="ARBA" id="ARBA00025729"/>
    </source>
</evidence>
<evidence type="ECO:0000256" key="2">
    <source>
        <dbReference type="ARBA" id="ARBA00004370"/>
    </source>
</evidence>
<dbReference type="GO" id="GO:0005737">
    <property type="term" value="C:cytoplasm"/>
    <property type="evidence" value="ECO:0007669"/>
    <property type="project" value="TreeGrafter"/>
</dbReference>